<keyword evidence="3" id="KW-1185">Reference proteome</keyword>
<dbReference type="Gene3D" id="1.10.10.2840">
    <property type="entry name" value="PucR C-terminal helix-turn-helix domain"/>
    <property type="match status" value="1"/>
</dbReference>
<dbReference type="Proteomes" id="UP001444625">
    <property type="component" value="Unassembled WGS sequence"/>
</dbReference>
<proteinExistence type="predicted"/>
<accession>A0ABU9XHG8</accession>
<evidence type="ECO:0000313" key="3">
    <source>
        <dbReference type="Proteomes" id="UP001444625"/>
    </source>
</evidence>
<reference evidence="2 3" key="1">
    <citation type="submission" date="2024-05" db="EMBL/GenBank/DDBJ databases">
        <authorList>
            <person name="Haq I."/>
            <person name="Ullah Z."/>
            <person name="Ahmad R."/>
            <person name="Li M."/>
            <person name="Tong Y."/>
        </authorList>
    </citation>
    <scope>NUCLEOTIDE SEQUENCE [LARGE SCALE GENOMIC DNA]</scope>
    <source>
        <strain evidence="2 3">16A2E</strain>
    </source>
</reference>
<dbReference type="PANTHER" id="PTHR33744:SF15">
    <property type="entry name" value="CARBOHYDRATE DIACID REGULATOR"/>
    <property type="match status" value="1"/>
</dbReference>
<dbReference type="RefSeq" id="WP_345825204.1">
    <property type="nucleotide sequence ID" value="NZ_JBDIML010000003.1"/>
</dbReference>
<feature type="domain" description="PucR C-terminal helix-turn-helix" evidence="1">
    <location>
        <begin position="235"/>
        <end position="289"/>
    </location>
</feature>
<dbReference type="PANTHER" id="PTHR33744">
    <property type="entry name" value="CARBOHYDRATE DIACID REGULATOR"/>
    <property type="match status" value="1"/>
</dbReference>
<organism evidence="2 3">
    <name type="scientific">Ornithinibacillus xuwenensis</name>
    <dbReference type="NCBI Taxonomy" id="3144668"/>
    <lineage>
        <taxon>Bacteria</taxon>
        <taxon>Bacillati</taxon>
        <taxon>Bacillota</taxon>
        <taxon>Bacilli</taxon>
        <taxon>Bacillales</taxon>
        <taxon>Bacillaceae</taxon>
        <taxon>Ornithinibacillus</taxon>
    </lineage>
</organism>
<gene>
    <name evidence="2" type="ORF">ABC228_11100</name>
</gene>
<dbReference type="SUPFAM" id="SSF46689">
    <property type="entry name" value="Homeodomain-like"/>
    <property type="match status" value="1"/>
</dbReference>
<dbReference type="InterPro" id="IPR025736">
    <property type="entry name" value="PucR_C-HTH_dom"/>
</dbReference>
<dbReference type="Pfam" id="PF13556">
    <property type="entry name" value="HTH_30"/>
    <property type="match status" value="1"/>
</dbReference>
<dbReference type="InterPro" id="IPR009057">
    <property type="entry name" value="Homeodomain-like_sf"/>
</dbReference>
<evidence type="ECO:0000259" key="1">
    <source>
        <dbReference type="Pfam" id="PF13556"/>
    </source>
</evidence>
<protein>
    <submittedName>
        <fullName evidence="2">Helix-turn-helix domain-containing protein</fullName>
    </submittedName>
</protein>
<dbReference type="InterPro" id="IPR051448">
    <property type="entry name" value="CdaR-like_regulators"/>
</dbReference>
<comment type="caution">
    <text evidence="2">The sequence shown here is derived from an EMBL/GenBank/DDBJ whole genome shotgun (WGS) entry which is preliminary data.</text>
</comment>
<evidence type="ECO:0000313" key="2">
    <source>
        <dbReference type="EMBL" id="MEN2767738.1"/>
    </source>
</evidence>
<sequence length="293" mass="34694">MIEQLKKIFPTLCYHQTLPSTLEDTFKWYITEESHIIGIHQSELEAKDIALLNALLRPLHHLFPQMTSEEEKWKGWIFQEEIVPHIAINYRFVYFSIPTKQIDPQAFKEALNELFERETIILWKNEDEGVIIEIQQDGIDEELSYKEIIDIFMSDIYVNIKFFVGPFTSDIKGVKQHYEHLITGANIAFKYSDHHVISYLEAIPYILMEQIDPTFKKEVQKVVLQDFQHDTEFIKMIYTFLESNLNLSVAAKKLYMHRNSLQYRIDKFHEKTGIDVREFHQALTVYLALISTE</sequence>
<dbReference type="InterPro" id="IPR042070">
    <property type="entry name" value="PucR_C-HTH_sf"/>
</dbReference>
<dbReference type="EMBL" id="JBDIML010000003">
    <property type="protein sequence ID" value="MEN2767738.1"/>
    <property type="molecule type" value="Genomic_DNA"/>
</dbReference>
<name>A0ABU9XHG8_9BACI</name>